<evidence type="ECO:0000259" key="2">
    <source>
        <dbReference type="Pfam" id="PF24883"/>
    </source>
</evidence>
<dbReference type="Gene3D" id="3.40.50.300">
    <property type="entry name" value="P-loop containing nucleotide triphosphate hydrolases"/>
    <property type="match status" value="1"/>
</dbReference>
<dbReference type="PANTHER" id="PTHR10039:SF5">
    <property type="entry name" value="NACHT DOMAIN-CONTAINING PROTEIN"/>
    <property type="match status" value="1"/>
</dbReference>
<dbReference type="PANTHER" id="PTHR10039">
    <property type="entry name" value="AMELOGENIN"/>
    <property type="match status" value="1"/>
</dbReference>
<feature type="domain" description="Nephrocystin 3-like N-terminal" evidence="2">
    <location>
        <begin position="294"/>
        <end position="455"/>
    </location>
</feature>
<evidence type="ECO:0000313" key="4">
    <source>
        <dbReference type="EMBL" id="KPM41841.1"/>
    </source>
</evidence>
<dbReference type="SUPFAM" id="SSF52540">
    <property type="entry name" value="P-loop containing nucleoside triphosphate hydrolases"/>
    <property type="match status" value="1"/>
</dbReference>
<dbReference type="Proteomes" id="UP000050424">
    <property type="component" value="Unassembled WGS sequence"/>
</dbReference>
<keyword evidence="1" id="KW-0677">Repeat</keyword>
<organism evidence="4 5">
    <name type="scientific">Neonectria ditissima</name>
    <dbReference type="NCBI Taxonomy" id="78410"/>
    <lineage>
        <taxon>Eukaryota</taxon>
        <taxon>Fungi</taxon>
        <taxon>Dikarya</taxon>
        <taxon>Ascomycota</taxon>
        <taxon>Pezizomycotina</taxon>
        <taxon>Sordariomycetes</taxon>
        <taxon>Hypocreomycetidae</taxon>
        <taxon>Hypocreales</taxon>
        <taxon>Nectriaceae</taxon>
        <taxon>Neonectria</taxon>
    </lineage>
</organism>
<feature type="domain" description="DUF7791" evidence="3">
    <location>
        <begin position="569"/>
        <end position="715"/>
    </location>
</feature>
<sequence>MATGLEALGAASAVLQVISFASDVISVCKKIYDGKPTANDHLEEHAKRMSDAAGRVQIRCQAMAKNQPSEYDKKLADIAEDCKTAARDLEVELQFATGLQDKGNIFKAVNATLRASSHRKKVERLELSLSRHREVMEAEMMSHLCSRSDAIELQQKQQFNELAMDVQSLVLQIAQGHTKIEDLVKAEHDVTRQAVIEAQGAINKHVTTEFQALSSNATTEAQRKTFLQSLKFSEINQRYNDLMNSSDASFKRVFASYREMGSKDDDSKETPQKKVRKYGIAKGELKEIDRVWAEFVEWLQSADSLFCIRGKPGSGKSTLVKFIIDNKNTRQLLSGWRSEVNITSHFFWKIGSPPQNSIKGLLCSLVFRILDGNQEMVDHVLNNYTHLSSSTHYHDWSIEDLKAVLYFILEKDTRHQCIFIDGLDEICNKDGLFKLTQLIEEILEFPNVKMCVASRPETIVMNWLKRKDVPGVLLEDLTRPDMRTFVAKELKPFLSTDTISVKAHDKLVEKLVWKAQGVFLWLHLATRSVTIGIQNEDSEDMLLARLEELPSELTQLYADMWQRLNENNSVYRDTAARYFRYALQKRGLIPMFPEVGFPSGFPEIQQPVLFQIACAEAIDVQDVLLTGTETVDFTQVQQLCGKTKLAIQNRCAGLLQIQPPGMGGRMLELLGRANDLDLPEDTKDVDDVLFSRVVFIHRTAHDFLTDTETGQDILKYGVLSERGVETRLLRGLLCLLRVLGSEYGVMGRSKTIFYEAIDLAKTQGSKGLEEAIETLQVIENLYNNKVIGADQPSWQPQAPFLSHLTDHPQLDDFVISSLTQAGSATLATDVLREAWEPDDSLYYNRGRAPSARLVEALISMGADAYAMGTNRKQDMGRMEPFARQGTAFSNLLMYGIKSIDEGKHLGGDSTRELLKVAVSMAMRCPDLGATTLVVGRVKESGQADLMNVTWLSRPENYVNDKSPWLLYEVDYKFLLLHLLSGLGVDIQEPPLGPKVDELLPKLENPSAKIRVIITCNETKALVCHRAVSQLSAPAITEHLFAGDTGPKMKWRRDPKPKEDKSAYEAVIRLTNDPNMERVDLETTVRSLAGEGIGFCTLVEAGIVPSLPDVERWEEHMPLYALTIQQLKATVTQNCG</sequence>
<dbReference type="AlphaFoldDB" id="A0A0P7BMF4"/>
<proteinExistence type="predicted"/>
<dbReference type="Pfam" id="PF24883">
    <property type="entry name" value="NPHP3_N"/>
    <property type="match status" value="1"/>
</dbReference>
<name>A0A0P7BMF4_9HYPO</name>
<dbReference type="InterPro" id="IPR056693">
    <property type="entry name" value="DUF7791"/>
</dbReference>
<keyword evidence="5" id="KW-1185">Reference proteome</keyword>
<evidence type="ECO:0000313" key="5">
    <source>
        <dbReference type="Proteomes" id="UP000050424"/>
    </source>
</evidence>
<dbReference type="InterPro" id="IPR027417">
    <property type="entry name" value="P-loop_NTPase"/>
</dbReference>
<dbReference type="STRING" id="78410.A0A0P7BMF4"/>
<reference evidence="4 5" key="1">
    <citation type="submission" date="2015-09" db="EMBL/GenBank/DDBJ databases">
        <title>Draft genome of a European isolate of the apple canker pathogen Neonectria ditissima.</title>
        <authorList>
            <person name="Gomez-Cortecero A."/>
            <person name="Harrison R.J."/>
            <person name="Armitage A.D."/>
        </authorList>
    </citation>
    <scope>NUCLEOTIDE SEQUENCE [LARGE SCALE GENOMIC DNA]</scope>
    <source>
        <strain evidence="4 5">R09/05</strain>
    </source>
</reference>
<evidence type="ECO:0000256" key="1">
    <source>
        <dbReference type="ARBA" id="ARBA00022737"/>
    </source>
</evidence>
<dbReference type="EMBL" id="LKCW01000058">
    <property type="protein sequence ID" value="KPM41841.1"/>
    <property type="molecule type" value="Genomic_DNA"/>
</dbReference>
<dbReference type="OrthoDB" id="5086500at2759"/>
<evidence type="ECO:0000259" key="3">
    <source>
        <dbReference type="Pfam" id="PF25053"/>
    </source>
</evidence>
<gene>
    <name evidence="4" type="ORF">AK830_g4691</name>
</gene>
<protein>
    <submittedName>
        <fullName evidence="4">Uncharacterized protein</fullName>
    </submittedName>
</protein>
<dbReference type="Pfam" id="PF25053">
    <property type="entry name" value="DUF7791"/>
    <property type="match status" value="1"/>
</dbReference>
<comment type="caution">
    <text evidence="4">The sequence shown here is derived from an EMBL/GenBank/DDBJ whole genome shotgun (WGS) entry which is preliminary data.</text>
</comment>
<dbReference type="InterPro" id="IPR056884">
    <property type="entry name" value="NPHP3-like_N"/>
</dbReference>
<accession>A0A0P7BMF4</accession>